<dbReference type="PANTHER" id="PTHR10188">
    <property type="entry name" value="L-ASPARAGINASE"/>
    <property type="match status" value="1"/>
</dbReference>
<keyword evidence="5" id="KW-1185">Reference proteome</keyword>
<dbReference type="SUPFAM" id="SSF56235">
    <property type="entry name" value="N-terminal nucleophile aminohydrolases (Ntn hydrolases)"/>
    <property type="match status" value="1"/>
</dbReference>
<sequence length="307" mass="33708">MLLIANYEGRSGTNRAAEILASKENGLRAIIEGIKIVEANLDIHTVGMSSWPNILGELQLDAAVMDGTTRRTGAVGALRNFKHPVEVAYRIMTDIDHEILVGEGAERFAREIGAEIAKNETELSINTWHKHLNDVLTEEQKAKFPDVRLLDIKNKAVDPEKLFDTTVYLSIDHEARISSATSTSGWAWKYPGRLGDSPIIGAGSYADSRYGACACTHTGEMSIRAGTARSVVLYMKMGLSVADAVYEAARDLADLKTGYLDEVTIHAVDKSGNHKVIGLNSSEEIRYVIWQPGMEQPEIKVAEIVRL</sequence>
<feature type="binding site" evidence="2">
    <location>
        <begin position="193"/>
        <end position="196"/>
    </location>
    <ligand>
        <name>substrate</name>
    </ligand>
</feature>
<accession>A0A2I7N9A8</accession>
<organism evidence="4 5">
    <name type="scientific">Aquella oligotrophica</name>
    <dbReference type="NCBI Taxonomy" id="2067065"/>
    <lineage>
        <taxon>Bacteria</taxon>
        <taxon>Pseudomonadati</taxon>
        <taxon>Pseudomonadota</taxon>
        <taxon>Betaproteobacteria</taxon>
        <taxon>Neisseriales</taxon>
        <taxon>Neisseriaceae</taxon>
        <taxon>Aquella</taxon>
    </lineage>
</organism>
<feature type="binding site" evidence="2">
    <location>
        <begin position="216"/>
        <end position="219"/>
    </location>
    <ligand>
        <name>substrate</name>
    </ligand>
</feature>
<dbReference type="InterPro" id="IPR000246">
    <property type="entry name" value="Peptidase_T2"/>
</dbReference>
<proteinExistence type="predicted"/>
<feature type="active site" description="Nucleophile" evidence="1">
    <location>
        <position position="165"/>
    </location>
</feature>
<dbReference type="AlphaFoldDB" id="A0A2I7N9A8"/>
<dbReference type="RefSeq" id="WP_102952112.1">
    <property type="nucleotide sequence ID" value="NZ_CP024847.1"/>
</dbReference>
<evidence type="ECO:0000313" key="4">
    <source>
        <dbReference type="EMBL" id="AUR52825.1"/>
    </source>
</evidence>
<feature type="site" description="Cleavage; by autolysis" evidence="3">
    <location>
        <begin position="164"/>
        <end position="165"/>
    </location>
</feature>
<evidence type="ECO:0000256" key="3">
    <source>
        <dbReference type="PIRSR" id="PIRSR600246-3"/>
    </source>
</evidence>
<dbReference type="EMBL" id="CP024847">
    <property type="protein sequence ID" value="AUR52825.1"/>
    <property type="molecule type" value="Genomic_DNA"/>
</dbReference>
<dbReference type="Pfam" id="PF01112">
    <property type="entry name" value="Asparaginase_2"/>
    <property type="match status" value="1"/>
</dbReference>
<name>A0A2I7N9A8_9NEIS</name>
<dbReference type="OrthoDB" id="9780217at2"/>
<evidence type="ECO:0000256" key="2">
    <source>
        <dbReference type="PIRSR" id="PIRSR600246-2"/>
    </source>
</evidence>
<evidence type="ECO:0000313" key="5">
    <source>
        <dbReference type="Proteomes" id="UP000236655"/>
    </source>
</evidence>
<dbReference type="PANTHER" id="PTHR10188:SF6">
    <property type="entry name" value="N(4)-(BETA-N-ACETYLGLUCOSAMINYL)-L-ASPARAGINASE"/>
    <property type="match status" value="1"/>
</dbReference>
<dbReference type="InterPro" id="IPR029055">
    <property type="entry name" value="Ntn_hydrolases_N"/>
</dbReference>
<dbReference type="GO" id="GO:0005737">
    <property type="term" value="C:cytoplasm"/>
    <property type="evidence" value="ECO:0007669"/>
    <property type="project" value="TreeGrafter"/>
</dbReference>
<dbReference type="GO" id="GO:0016811">
    <property type="term" value="F:hydrolase activity, acting on carbon-nitrogen (but not peptide) bonds, in linear amides"/>
    <property type="evidence" value="ECO:0007669"/>
    <property type="project" value="UniProtKB-ARBA"/>
</dbReference>
<dbReference type="Gene3D" id="3.60.20.30">
    <property type="entry name" value="(Glycosyl)asparaginase"/>
    <property type="match status" value="1"/>
</dbReference>
<dbReference type="Proteomes" id="UP000236655">
    <property type="component" value="Chromosome"/>
</dbReference>
<evidence type="ECO:0000256" key="1">
    <source>
        <dbReference type="PIRSR" id="PIRSR600246-1"/>
    </source>
</evidence>
<protein>
    <submittedName>
        <fullName evidence="4">Asparaginase</fullName>
    </submittedName>
</protein>
<reference evidence="5" key="1">
    <citation type="submission" date="2017-11" db="EMBL/GenBank/DDBJ databases">
        <authorList>
            <person name="Chan K.G."/>
            <person name="Lee L.S."/>
        </authorList>
    </citation>
    <scope>NUCLEOTIDE SEQUENCE [LARGE SCALE GENOMIC DNA]</scope>
    <source>
        <strain evidence="5">DSM 100970</strain>
    </source>
</reference>
<dbReference type="CDD" id="cd04513">
    <property type="entry name" value="Glycosylasparaginase"/>
    <property type="match status" value="1"/>
</dbReference>
<gene>
    <name evidence="4" type="ORF">CUN60_11140</name>
</gene>
<dbReference type="KEGG" id="nba:CUN60_11140"/>